<feature type="transmembrane region" description="Helical" evidence="14">
    <location>
        <begin position="569"/>
        <end position="588"/>
    </location>
</feature>
<evidence type="ECO:0000256" key="13">
    <source>
        <dbReference type="SAM" id="MobiDB-lite"/>
    </source>
</evidence>
<dbReference type="InParanoid" id="A0A671VIH4"/>
<feature type="transmembrane region" description="Helical" evidence="14">
    <location>
        <begin position="34"/>
        <end position="52"/>
    </location>
</feature>
<feature type="transmembrane region" description="Helical" evidence="14">
    <location>
        <begin position="381"/>
        <end position="400"/>
    </location>
</feature>
<evidence type="ECO:0000256" key="11">
    <source>
        <dbReference type="ARBA" id="ARBA00034423"/>
    </source>
</evidence>
<dbReference type="Gene3D" id="1.20.1740.10">
    <property type="entry name" value="Amino acid/polyamine transporter I"/>
    <property type="match status" value="2"/>
</dbReference>
<reference evidence="16" key="1">
    <citation type="submission" date="2021-04" db="EMBL/GenBank/DDBJ databases">
        <authorList>
            <consortium name="Wellcome Sanger Institute Data Sharing"/>
        </authorList>
    </citation>
    <scope>NUCLEOTIDE SEQUENCE [LARGE SCALE GENOMIC DNA]</scope>
</reference>
<feature type="transmembrane region" description="Helical" evidence="14">
    <location>
        <begin position="64"/>
        <end position="84"/>
    </location>
</feature>
<name>A0A671VIH4_SPAAU</name>
<keyword evidence="9" id="KW-0325">Glycoprotein</keyword>
<feature type="transmembrane region" description="Helical" evidence="14">
    <location>
        <begin position="406"/>
        <end position="425"/>
    </location>
</feature>
<dbReference type="PANTHER" id="PTHR43243">
    <property type="entry name" value="INNER MEMBRANE TRANSPORTER YGJI-RELATED"/>
    <property type="match status" value="1"/>
</dbReference>
<keyword evidence="4" id="KW-1003">Cell membrane</keyword>
<reference evidence="16" key="2">
    <citation type="submission" date="2025-08" db="UniProtKB">
        <authorList>
            <consortium name="Ensembl"/>
        </authorList>
    </citation>
    <scope>IDENTIFICATION</scope>
</reference>
<feature type="transmembrane region" description="Helical" evidence="14">
    <location>
        <begin position="330"/>
        <end position="351"/>
    </location>
</feature>
<feature type="transmembrane region" description="Helical" evidence="14">
    <location>
        <begin position="594"/>
        <end position="614"/>
    </location>
</feature>
<evidence type="ECO:0000256" key="2">
    <source>
        <dbReference type="ARBA" id="ARBA00008572"/>
    </source>
</evidence>
<dbReference type="OMA" id="YGMEMED"/>
<feature type="transmembrane region" description="Helical" evidence="14">
    <location>
        <begin position="536"/>
        <end position="557"/>
    </location>
</feature>
<dbReference type="FunFam" id="1.20.1740.10:FF:000053">
    <property type="entry name" value="Cationic amino acid transporter 3"/>
    <property type="match status" value="1"/>
</dbReference>
<evidence type="ECO:0000256" key="1">
    <source>
        <dbReference type="ARBA" id="ARBA00004651"/>
    </source>
</evidence>
<keyword evidence="3" id="KW-0813">Transport</keyword>
<comment type="catalytic activity">
    <reaction evidence="11">
        <text>L-arginine(in) = L-arginine(out)</text>
        <dbReference type="Rhea" id="RHEA:32143"/>
        <dbReference type="ChEBI" id="CHEBI:32682"/>
    </reaction>
</comment>
<dbReference type="GO" id="GO:0006631">
    <property type="term" value="P:fatty acid metabolic process"/>
    <property type="evidence" value="ECO:0007669"/>
    <property type="project" value="Ensembl"/>
</dbReference>
<evidence type="ECO:0000256" key="14">
    <source>
        <dbReference type="SAM" id="Phobius"/>
    </source>
</evidence>
<dbReference type="Pfam" id="PF13520">
    <property type="entry name" value="AA_permease_2"/>
    <property type="match status" value="1"/>
</dbReference>
<keyword evidence="7 14" id="KW-1133">Transmembrane helix</keyword>
<dbReference type="FunFam" id="1.20.1740.10:FF:000024">
    <property type="entry name" value="High affinity cationic amino acid transporter 1"/>
    <property type="match status" value="1"/>
</dbReference>
<dbReference type="Proteomes" id="UP000472265">
    <property type="component" value="Chromosome 13"/>
</dbReference>
<organism evidence="16 17">
    <name type="scientific">Sparus aurata</name>
    <name type="common">Gilthead sea bream</name>
    <dbReference type="NCBI Taxonomy" id="8175"/>
    <lineage>
        <taxon>Eukaryota</taxon>
        <taxon>Metazoa</taxon>
        <taxon>Chordata</taxon>
        <taxon>Craniata</taxon>
        <taxon>Vertebrata</taxon>
        <taxon>Euteleostomi</taxon>
        <taxon>Actinopterygii</taxon>
        <taxon>Neopterygii</taxon>
        <taxon>Teleostei</taxon>
        <taxon>Neoteleostei</taxon>
        <taxon>Acanthomorphata</taxon>
        <taxon>Eupercaria</taxon>
        <taxon>Spariformes</taxon>
        <taxon>Sparidae</taxon>
        <taxon>Sparus</taxon>
    </lineage>
</organism>
<dbReference type="PANTHER" id="PTHR43243:SF20">
    <property type="entry name" value="CATIONIC AMINO ACID TRANSPORTER 3"/>
    <property type="match status" value="1"/>
</dbReference>
<dbReference type="InterPro" id="IPR002293">
    <property type="entry name" value="AA/rel_permease1"/>
</dbReference>
<feature type="compositionally biased region" description="Acidic residues" evidence="13">
    <location>
        <begin position="645"/>
        <end position="654"/>
    </location>
</feature>
<dbReference type="GO" id="GO:0006641">
    <property type="term" value="P:triglyceride metabolic process"/>
    <property type="evidence" value="ECO:0007669"/>
    <property type="project" value="Ensembl"/>
</dbReference>
<evidence type="ECO:0000256" key="7">
    <source>
        <dbReference type="ARBA" id="ARBA00022989"/>
    </source>
</evidence>
<evidence type="ECO:0000256" key="4">
    <source>
        <dbReference type="ARBA" id="ARBA00022475"/>
    </source>
</evidence>
<evidence type="ECO:0000256" key="12">
    <source>
        <dbReference type="ARBA" id="ARBA00034450"/>
    </source>
</evidence>
<evidence type="ECO:0000256" key="10">
    <source>
        <dbReference type="ARBA" id="ARBA00034422"/>
    </source>
</evidence>
<evidence type="ECO:0000256" key="5">
    <source>
        <dbReference type="ARBA" id="ARBA00022692"/>
    </source>
</evidence>
<evidence type="ECO:0000256" key="3">
    <source>
        <dbReference type="ARBA" id="ARBA00022448"/>
    </source>
</evidence>
<dbReference type="Ensembl" id="ENSSAUT00010027006.1">
    <property type="protein sequence ID" value="ENSSAUP00010025557.1"/>
    <property type="gene ID" value="ENSSAUG00010010264.1"/>
</dbReference>
<dbReference type="GO" id="GO:0005886">
    <property type="term" value="C:plasma membrane"/>
    <property type="evidence" value="ECO:0007669"/>
    <property type="project" value="UniProtKB-SubCell"/>
</dbReference>
<sequence length="654" mass="70201">MASKLSNFGKTLLRRRALNFGGEESQFARCLSTLDLIALGVGSTLGAGVYVLAGEVARDKAGPAIVLCFLIAALSSMLAGLCYAEFGARVPKTGSAYLYSYVTVGEIWAFITGWNLILSYVIGTASVARAWSSTFDNLVEQKISDFFKASMAMKVPGGVLAEYPDLFALILILLLTGLLAFGVSESALVNKIFTGINLVVLGFVIISGFVKGDTANWKLTENDYVGFINQTNVEKEFGSGGFAPFGVAGVLSGAATCFYAFVGFDCIATTSEEAKNPMRSIPIGIVASLLICFFAYFGVSAALTLMMPYYQLDRQSPLPEAFTHVGWAPARYIVAVGSLCALSTSLLGSMFPMPRVIYAMAEDGLLFRTLSRMNARTKTPLLATIASGIVAALMAFLFDLAALVDLMSIGTLLAYSLVAICVLILRYQPGNLSSSSQTEKLVELVEGEKVAVSGGDSGDESGMELDEKPLRETFTAKLLFSPSGKSPTHTSGTIVYATTAIILTFCPSCLPAAVLITVLCVILANCLQELRDGHAGVVVPVVILTLLCAVCVIIIWRQPESKEALTFKVPLLPWLPLFSVFVNIYLMMQLDMSTWIRFSVWMAIGFAIYFFYGIHNSSEAANRSSPRKYEPALQSKSPIYKGAPDDSDLEAGSP</sequence>
<comment type="similarity">
    <text evidence="2">Belongs to the amino acid-polyamine-organocation (APC) superfamily. Cationic amino acid transporter (CAT) (TC 2.A.3.3) family.</text>
</comment>
<comment type="catalytic activity">
    <reaction evidence="12">
        <text>L-ornithine(in) = L-ornithine(out)</text>
        <dbReference type="Rhea" id="RHEA:71199"/>
        <dbReference type="ChEBI" id="CHEBI:46911"/>
    </reaction>
</comment>
<evidence type="ECO:0000256" key="6">
    <source>
        <dbReference type="ARBA" id="ARBA00022970"/>
    </source>
</evidence>
<evidence type="ECO:0000313" key="17">
    <source>
        <dbReference type="Proteomes" id="UP000472265"/>
    </source>
</evidence>
<evidence type="ECO:0000259" key="15">
    <source>
        <dbReference type="Pfam" id="PF13906"/>
    </source>
</evidence>
<keyword evidence="8 14" id="KW-0472">Membrane</keyword>
<dbReference type="FunCoup" id="A0A671VIH4">
    <property type="interactions" value="318"/>
</dbReference>
<dbReference type="GeneTree" id="ENSGT00940000154651"/>
<proteinExistence type="inferred from homology"/>
<feature type="transmembrane region" description="Helical" evidence="14">
    <location>
        <begin position="242"/>
        <end position="262"/>
    </location>
</feature>
<dbReference type="Pfam" id="PF13906">
    <property type="entry name" value="AA_permease_C"/>
    <property type="match status" value="1"/>
</dbReference>
<dbReference type="NCBIfam" id="TIGR00906">
    <property type="entry name" value="2A0303"/>
    <property type="match status" value="1"/>
</dbReference>
<dbReference type="GO" id="GO:0061459">
    <property type="term" value="F:L-arginine transmembrane transporter activity"/>
    <property type="evidence" value="ECO:0007669"/>
    <property type="project" value="UniProtKB-ARBA"/>
</dbReference>
<feature type="transmembrane region" description="Helical" evidence="14">
    <location>
        <begin position="283"/>
        <end position="310"/>
    </location>
</feature>
<dbReference type="InterPro" id="IPR029485">
    <property type="entry name" value="CAT_C"/>
</dbReference>
<dbReference type="InterPro" id="IPR004755">
    <property type="entry name" value="Cat_AA_permease"/>
</dbReference>
<comment type="catalytic activity">
    <reaction evidence="10">
        <text>L-lysine(in) = L-lysine(out)</text>
        <dbReference type="Rhea" id="RHEA:70935"/>
        <dbReference type="ChEBI" id="CHEBI:32551"/>
    </reaction>
</comment>
<protein>
    <submittedName>
        <fullName evidence="16">Solute carrier family 7 member 3a</fullName>
    </submittedName>
</protein>
<keyword evidence="6" id="KW-0029">Amino-acid transport</keyword>
<evidence type="ECO:0000313" key="16">
    <source>
        <dbReference type="Ensembl" id="ENSSAUP00010025557.1"/>
    </source>
</evidence>
<feature type="transmembrane region" description="Helical" evidence="14">
    <location>
        <begin position="494"/>
        <end position="524"/>
    </location>
</feature>
<evidence type="ECO:0000256" key="9">
    <source>
        <dbReference type="ARBA" id="ARBA00023180"/>
    </source>
</evidence>
<feature type="domain" description="Cationic amino acid transporter C-terminal" evidence="15">
    <location>
        <begin position="567"/>
        <end position="617"/>
    </location>
</feature>
<keyword evidence="17" id="KW-1185">Reference proteome</keyword>
<dbReference type="AlphaFoldDB" id="A0A671VIH4"/>
<feature type="transmembrane region" description="Helical" evidence="14">
    <location>
        <begin position="96"/>
        <end position="122"/>
    </location>
</feature>
<feature type="transmembrane region" description="Helical" evidence="14">
    <location>
        <begin position="192"/>
        <end position="210"/>
    </location>
</feature>
<evidence type="ECO:0000256" key="8">
    <source>
        <dbReference type="ARBA" id="ARBA00023136"/>
    </source>
</evidence>
<gene>
    <name evidence="16" type="primary">SLC7A3</name>
    <name evidence="16" type="synonym">slc7a3a</name>
</gene>
<reference evidence="16" key="3">
    <citation type="submission" date="2025-09" db="UniProtKB">
        <authorList>
            <consortium name="Ensembl"/>
        </authorList>
    </citation>
    <scope>IDENTIFICATION</scope>
</reference>
<accession>A0A671VIH4</accession>
<comment type="subcellular location">
    <subcellularLocation>
        <location evidence="1">Cell membrane</location>
        <topology evidence="1">Multi-pass membrane protein</topology>
    </subcellularLocation>
</comment>
<feature type="region of interest" description="Disordered" evidence="13">
    <location>
        <begin position="620"/>
        <end position="654"/>
    </location>
</feature>
<feature type="transmembrane region" description="Helical" evidence="14">
    <location>
        <begin position="166"/>
        <end position="183"/>
    </location>
</feature>
<keyword evidence="5 14" id="KW-0812">Transmembrane</keyword>